<dbReference type="PROSITE" id="PS51233">
    <property type="entry name" value="VWFD"/>
    <property type="match status" value="4"/>
</dbReference>
<dbReference type="InterPro" id="IPR002919">
    <property type="entry name" value="TIL_dom"/>
</dbReference>
<dbReference type="Gene3D" id="2.60.40.3210">
    <property type="entry name" value="Zona pellucida, ZP-N domain"/>
    <property type="match status" value="1"/>
</dbReference>
<dbReference type="Pfam" id="PF12714">
    <property type="entry name" value="TILa"/>
    <property type="match status" value="1"/>
</dbReference>
<dbReference type="GeneTree" id="ENSGT00950000183155"/>
<dbReference type="InterPro" id="IPR052749">
    <property type="entry name" value="Alpha-tectorin"/>
</dbReference>
<evidence type="ECO:0000313" key="11">
    <source>
        <dbReference type="Proteomes" id="UP000314980"/>
    </source>
</evidence>
<dbReference type="Ensembl" id="ENSLCAT00010031287.1">
    <property type="protein sequence ID" value="ENSLCAP00010030597.1"/>
    <property type="gene ID" value="ENSLCAG00010014395.1"/>
</dbReference>
<dbReference type="InterPro" id="IPR025615">
    <property type="entry name" value="TILa_dom"/>
</dbReference>
<reference evidence="11" key="1">
    <citation type="submission" date="2015-09" db="EMBL/GenBank/DDBJ databases">
        <authorList>
            <person name="Sai Rama Sridatta P."/>
        </authorList>
    </citation>
    <scope>NUCLEOTIDE SEQUENCE [LARGE SCALE GENOMIC DNA]</scope>
</reference>
<dbReference type="SMART" id="SM00539">
    <property type="entry name" value="NIDO"/>
    <property type="match status" value="1"/>
</dbReference>
<feature type="domain" description="NIDO" evidence="8">
    <location>
        <begin position="60"/>
        <end position="211"/>
    </location>
</feature>
<feature type="domain" description="ZP" evidence="7">
    <location>
        <begin position="1618"/>
        <end position="1862"/>
    </location>
</feature>
<dbReference type="CDD" id="cd19941">
    <property type="entry name" value="TIL"/>
    <property type="match status" value="3"/>
</dbReference>
<keyword evidence="3" id="KW-0472">Membrane</keyword>
<dbReference type="PANTHER" id="PTHR46160:SF9">
    <property type="entry name" value="PROTEIN PRY2-RELATED"/>
    <property type="match status" value="1"/>
</dbReference>
<dbReference type="InterPro" id="IPR055355">
    <property type="entry name" value="ZP-C"/>
</dbReference>
<dbReference type="SMART" id="SM00832">
    <property type="entry name" value="C8"/>
    <property type="match status" value="3"/>
</dbReference>
<dbReference type="Gene3D" id="2.60.40.4100">
    <property type="entry name" value="Zona pellucida, ZP-C domain"/>
    <property type="match status" value="1"/>
</dbReference>
<dbReference type="InterPro" id="IPR036084">
    <property type="entry name" value="Ser_inhib-like_sf"/>
</dbReference>
<feature type="domain" description="VWFD" evidence="9">
    <location>
        <begin position="662"/>
        <end position="840"/>
    </location>
</feature>
<dbReference type="Proteomes" id="UP000314980">
    <property type="component" value="Unassembled WGS sequence"/>
</dbReference>
<dbReference type="Pfam" id="PF00094">
    <property type="entry name" value="VWD"/>
    <property type="match status" value="5"/>
</dbReference>
<protein>
    <submittedName>
        <fullName evidence="10">Uncharacterized protein</fullName>
    </submittedName>
</protein>
<dbReference type="Pfam" id="PF08742">
    <property type="entry name" value="C8"/>
    <property type="match status" value="3"/>
</dbReference>
<dbReference type="PANTHER" id="PTHR46160">
    <property type="entry name" value="ALPHA-TECTORIN-RELATED"/>
    <property type="match status" value="1"/>
</dbReference>
<reference evidence="10" key="3">
    <citation type="submission" date="2025-09" db="UniProtKB">
        <authorList>
            <consortium name="Ensembl"/>
        </authorList>
    </citation>
    <scope>IDENTIFICATION</scope>
</reference>
<dbReference type="PROSITE" id="PS51220">
    <property type="entry name" value="NIDO"/>
    <property type="match status" value="1"/>
</dbReference>
<proteinExistence type="predicted"/>
<dbReference type="PROSITE" id="PS51034">
    <property type="entry name" value="ZP_2"/>
    <property type="match status" value="1"/>
</dbReference>
<accession>A0A4W6DY70</accession>
<dbReference type="InParanoid" id="A0A4W6DY70"/>
<dbReference type="Gene3D" id="2.10.25.10">
    <property type="entry name" value="Laminin"/>
    <property type="match status" value="2"/>
</dbReference>
<feature type="domain" description="VWFD" evidence="9">
    <location>
        <begin position="273"/>
        <end position="452"/>
    </location>
</feature>
<dbReference type="Pfam" id="PF00100">
    <property type="entry name" value="Zona_pellucida"/>
    <property type="match status" value="1"/>
</dbReference>
<evidence type="ECO:0000259" key="9">
    <source>
        <dbReference type="PROSITE" id="PS51233"/>
    </source>
</evidence>
<dbReference type="Pfam" id="PF06119">
    <property type="entry name" value="NIDO"/>
    <property type="match status" value="1"/>
</dbReference>
<dbReference type="InterPro" id="IPR001846">
    <property type="entry name" value="VWF_type-D"/>
</dbReference>
<evidence type="ECO:0000256" key="3">
    <source>
        <dbReference type="ARBA" id="ARBA00023136"/>
    </source>
</evidence>
<evidence type="ECO:0000256" key="1">
    <source>
        <dbReference type="ARBA" id="ARBA00004370"/>
    </source>
</evidence>
<evidence type="ECO:0000256" key="6">
    <source>
        <dbReference type="SAM" id="MobiDB-lite"/>
    </source>
</evidence>
<keyword evidence="11" id="KW-1185">Reference proteome</keyword>
<evidence type="ECO:0000256" key="2">
    <source>
        <dbReference type="ARBA" id="ARBA00022729"/>
    </source>
</evidence>
<feature type="domain" description="VWFD" evidence="9">
    <location>
        <begin position="1017"/>
        <end position="1196"/>
    </location>
</feature>
<sequence>PRSDDGSSPLITLQQPFFYFGRTYNEIYVNQNGHMTFEAPWTSFIPQRFPLYGTRDIIAPLWTDLDNRLTGQVYYNQYTSGSVLKQATQDINTYFPGLNFNANWVFVATWYEVAYYPNSGTVSQLVLIGEKNTHISYHENNNNNTTNRLNIKIIIYMTCCIFQAGYDTINSTHHYTIPGSFSPSATGSNSNFVLSSNVNVTSRWAFRTDFGPKGCTFKGEPVQLGDSFWSDSTCAQKCTCTSSGLQCVRQPCSFSQICRESAFQFSCRTVQRRTCTIIGDPHYYTFDGTVFHFQGTCTYVLSEQCGRGLPYYRVEGKNEHRGSTHVSWTRLVKVLVHNETIEIVKGHHGQAKVGDFDYATPLDLNNGTIQVYESGSSVVISTDFGLEVSYDTNHYVKISLPYTYQNATCGLCGDFNNNPEDDFKTRQGELVSSDVVFANSWQASGDDEPGCEPQCEGLACAGCTEEQTALYSNTEHCGILQNSSGPFVACHQKLPPQTFVESCVYDLCVGGGYQPILCQALNVYASQCQQNGIQLPSWRKPGFCGMSVSHSTLFQNVLCTGCPATCVNPNSTHNCPLPAQESCICNSGYILSGGVCVPHSECGCSFEGRYYRSEETVIVDEDCGRRCSCSYGTMTCRSHGCSPLESCRVEDGERGCRPNSYATCWKKGPISYHTFDGVTYQYPGACQLILAKVMDGSDKPHFVVMIEKTPKGQQRFTSVLKLAVEDLQVSIELASSSKVQVDGQLIRLPFSLASNRIQIYHSSIHSIILRTSFGVTVQTVWPHFVRVTVPVTYSGSLGGLCGNYNGHSNDDFQTPNGIVVNSSQVFGDSWRKGSLSAHCVEGTSYNFTTNYNSSEQCGILRLAHGPFAKCWDAVGRQKYAQICDKTVNMCSFLNKSWDSFYFTKFLIHCFVLFCFFNLEQTCPRNSHYELCGTTCPSTCPSLSFPFTCDTVCQDGCQCDDGFILNGGEQFWDGEECQRLCTCNGITGTVHCTPYSCGPQESCRVVGGELGCHPNPHGTCSSSGDPHYITFDRKAYDFQGTCRYVLATVCNDTDGFHQFSVEAKNEPWNGLSLSLAAEVFVNVWGYQVHLSRERRGMVQVNGVTRNLPILLDGGHVSIYASGSRVFVSTDFGLSVTFDGYSTVFISVPGNYSGKTCGLCGNFNGNPNDEFRTPAGTIVTSPDAFGTAWKVPGNYTCSDGCGSSCPQCTNEQPARAQCEVIQAADGPLSFCHEEVDPTPYFNDCVFDVCVSGNQGQDLLCRAIEAYVSACQSANVQIYPWRQNTTCRVDCPANSHYELCGTDCGHTCASIAPRDVSCDEGFHRSGTRCVLLWNIKLNGQLGCFDAMSTCTVWGDPHYITFDGAVAHFQGTCSYIITESSFVTLSLLNLSSFQVNESEISLPATVGTLGQVVRHGGYIVVDASDLVVQFDGRSTLLVRIGQNRQNRVTGMCGNSNRNPADDKVLPNGTLAQNDNEFGHSWKAPTSQPGSGGELSDCTFREEYTELCSVITNTTGPFSACHLHSDPQQFFSSCVYDLCLYTPANGMLCSAISAYEKTCSVLGLDIPEWRSGLQCGMFFTRLIDEQNRMFSFMRFWLNQIKNIIITFYNINLFLSFFLDSYITCASSSGSISLSRCQLFEAGFHPNALHLRDNSCRGTLQDGRLVFHFNNDDQLCGTVLRSNGTHFRYENAILGNESLNTHLVFSCEYPLTQALSMDVGINPIESFVKKRLPSGQGRYHLRMIPYQDAGFLLPLTSNKNMEMDVDQRLYVEVRAEGVDGRQISTILDSCWATPVKISSYPIRHDLITTKCPDPADDTVELVQNGNSTAARFSFAIFTFTNFPSIYLHCQVHLCLLRHNNCIAVRTIIHPFYFPL</sequence>
<dbReference type="InterPro" id="IPR042235">
    <property type="entry name" value="ZP-C_dom"/>
</dbReference>
<dbReference type="InterPro" id="IPR003886">
    <property type="entry name" value="NIDO_dom"/>
</dbReference>
<evidence type="ECO:0000259" key="7">
    <source>
        <dbReference type="PROSITE" id="PS51034"/>
    </source>
</evidence>
<evidence type="ECO:0000256" key="4">
    <source>
        <dbReference type="ARBA" id="ARBA00023157"/>
    </source>
</evidence>
<feature type="domain" description="VWFD" evidence="9">
    <location>
        <begin position="1311"/>
        <end position="1487"/>
    </location>
</feature>
<organism evidence="10 11">
    <name type="scientific">Lates calcarifer</name>
    <name type="common">Barramundi</name>
    <name type="synonym">Holocentrus calcarifer</name>
    <dbReference type="NCBI Taxonomy" id="8187"/>
    <lineage>
        <taxon>Eukaryota</taxon>
        <taxon>Metazoa</taxon>
        <taxon>Chordata</taxon>
        <taxon>Craniata</taxon>
        <taxon>Vertebrata</taxon>
        <taxon>Euteleostomi</taxon>
        <taxon>Actinopterygii</taxon>
        <taxon>Neopterygii</taxon>
        <taxon>Teleostei</taxon>
        <taxon>Neoteleostei</taxon>
        <taxon>Acanthomorphata</taxon>
        <taxon>Carangaria</taxon>
        <taxon>Carangaria incertae sedis</taxon>
        <taxon>Centropomidae</taxon>
        <taxon>Lates</taxon>
    </lineage>
</organism>
<dbReference type="SMART" id="SM00241">
    <property type="entry name" value="ZP"/>
    <property type="match status" value="1"/>
</dbReference>
<dbReference type="InterPro" id="IPR001507">
    <property type="entry name" value="ZP_dom"/>
</dbReference>
<dbReference type="GO" id="GO:0016020">
    <property type="term" value="C:membrane"/>
    <property type="evidence" value="ECO:0007669"/>
    <property type="project" value="UniProtKB-SubCell"/>
</dbReference>
<evidence type="ECO:0000256" key="5">
    <source>
        <dbReference type="ARBA" id="ARBA00023180"/>
    </source>
</evidence>
<dbReference type="STRING" id="8187.ENSLCAP00010030597"/>
<dbReference type="GO" id="GO:0007160">
    <property type="term" value="P:cell-matrix adhesion"/>
    <property type="evidence" value="ECO:0007669"/>
    <property type="project" value="InterPro"/>
</dbReference>
<dbReference type="Pfam" id="PF01826">
    <property type="entry name" value="TIL"/>
    <property type="match status" value="2"/>
</dbReference>
<reference evidence="10" key="2">
    <citation type="submission" date="2025-08" db="UniProtKB">
        <authorList>
            <consortium name="Ensembl"/>
        </authorList>
    </citation>
    <scope>IDENTIFICATION</scope>
</reference>
<dbReference type="SMART" id="SM00216">
    <property type="entry name" value="VWD"/>
    <property type="match status" value="4"/>
</dbReference>
<keyword evidence="4" id="KW-1015">Disulfide bond</keyword>
<dbReference type="InterPro" id="IPR014853">
    <property type="entry name" value="VWF/SSPO/ZAN-like_Cys-rich_dom"/>
</dbReference>
<keyword evidence="5" id="KW-0325">Glycoprotein</keyword>
<evidence type="ECO:0000259" key="8">
    <source>
        <dbReference type="PROSITE" id="PS51220"/>
    </source>
</evidence>
<keyword evidence="2" id="KW-0732">Signal</keyword>
<name>A0A4W6DY70_LATCA</name>
<feature type="region of interest" description="Disordered" evidence="6">
    <location>
        <begin position="1445"/>
        <end position="1465"/>
    </location>
</feature>
<feature type="compositionally biased region" description="Polar residues" evidence="6">
    <location>
        <begin position="1445"/>
        <end position="1454"/>
    </location>
</feature>
<dbReference type="SUPFAM" id="SSF57567">
    <property type="entry name" value="Serine protease inhibitors"/>
    <property type="match status" value="2"/>
</dbReference>
<evidence type="ECO:0000313" key="10">
    <source>
        <dbReference type="Ensembl" id="ENSLCAP00010030597.1"/>
    </source>
</evidence>
<comment type="subcellular location">
    <subcellularLocation>
        <location evidence="1">Membrane</location>
    </subcellularLocation>
</comment>